<dbReference type="Proteomes" id="UP001473302">
    <property type="component" value="Unassembled WGS sequence"/>
</dbReference>
<comment type="caution">
    <text evidence="1">The sequence shown here is derived from an EMBL/GenBank/DDBJ whole genome shotgun (WGS) entry which is preliminary data.</text>
</comment>
<gene>
    <name evidence="1" type="ORF">MFLAVUS_006538</name>
</gene>
<reference evidence="1 2" key="1">
    <citation type="submission" date="2024-04" db="EMBL/GenBank/DDBJ databases">
        <title>genome sequences of Mucor flavus KT1a and Helicostylum pulchrum KT1b strains isolated from the surface of a dry-aged beef.</title>
        <authorList>
            <person name="Toyotome T."/>
            <person name="Hosono M."/>
            <person name="Torimaru M."/>
            <person name="Fukuda K."/>
            <person name="Mikami N."/>
        </authorList>
    </citation>
    <scope>NUCLEOTIDE SEQUENCE [LARGE SCALE GENOMIC DNA]</scope>
    <source>
        <strain evidence="1 2">KT1a</strain>
    </source>
</reference>
<evidence type="ECO:0000313" key="2">
    <source>
        <dbReference type="Proteomes" id="UP001473302"/>
    </source>
</evidence>
<organism evidence="1 2">
    <name type="scientific">Mucor flavus</name>
    <dbReference type="NCBI Taxonomy" id="439312"/>
    <lineage>
        <taxon>Eukaryota</taxon>
        <taxon>Fungi</taxon>
        <taxon>Fungi incertae sedis</taxon>
        <taxon>Mucoromycota</taxon>
        <taxon>Mucoromycotina</taxon>
        <taxon>Mucoromycetes</taxon>
        <taxon>Mucorales</taxon>
        <taxon>Mucorineae</taxon>
        <taxon>Mucoraceae</taxon>
        <taxon>Mucor</taxon>
    </lineage>
</organism>
<proteinExistence type="predicted"/>
<accession>A0ABP9Z1T6</accession>
<keyword evidence="2" id="KW-1185">Reference proteome</keyword>
<evidence type="ECO:0000313" key="1">
    <source>
        <dbReference type="EMBL" id="GAA5813071.1"/>
    </source>
</evidence>
<name>A0ABP9Z1T6_9FUNG</name>
<dbReference type="EMBL" id="BAABUK010000015">
    <property type="protein sequence ID" value="GAA5813071.1"/>
    <property type="molecule type" value="Genomic_DNA"/>
</dbReference>
<sequence>MANTPPPPVPVHKSPLPALTISIIEPTYNYHNTTINTPVKRRISYLGKKSRKYTSLVESDISSSSEDESETECNRFSSESYDSKCSEEHQFWQVHASTTIIAPPLSAHSKDYSIEMSYQPKNKRVALAAQVRSVLGSTFEMVDNEIEREWEERRTHLKDSLIVLPTLSL</sequence>
<protein>
    <submittedName>
        <fullName evidence="1">Uncharacterized protein</fullName>
    </submittedName>
</protein>